<dbReference type="PROSITE" id="PS51257">
    <property type="entry name" value="PROKAR_LIPOPROTEIN"/>
    <property type="match status" value="1"/>
</dbReference>
<comment type="subcellular location">
    <subcellularLocation>
        <location evidence="1">Membrane</location>
        <topology evidence="1">Multi-pass membrane protein</topology>
    </subcellularLocation>
</comment>
<evidence type="ECO:0000256" key="7">
    <source>
        <dbReference type="SAM" id="Phobius"/>
    </source>
</evidence>
<dbReference type="RefSeq" id="WP_136934728.1">
    <property type="nucleotide sequence ID" value="NZ_SSMQ01000070.1"/>
</dbReference>
<feature type="transmembrane region" description="Helical" evidence="7">
    <location>
        <begin position="84"/>
        <end position="102"/>
    </location>
</feature>
<keyword evidence="4 7" id="KW-1133">Transmembrane helix</keyword>
<comment type="similarity">
    <text evidence="2">Belongs to the TMEM86 family.</text>
</comment>
<dbReference type="EMBL" id="SSMQ01000070">
    <property type="protein sequence ID" value="TKC98307.1"/>
    <property type="molecule type" value="Genomic_DNA"/>
</dbReference>
<evidence type="ECO:0000256" key="6">
    <source>
        <dbReference type="SAM" id="MobiDB-lite"/>
    </source>
</evidence>
<evidence type="ECO:0000256" key="5">
    <source>
        <dbReference type="ARBA" id="ARBA00023136"/>
    </source>
</evidence>
<feature type="transmembrane region" description="Helical" evidence="7">
    <location>
        <begin position="139"/>
        <end position="157"/>
    </location>
</feature>
<dbReference type="Proteomes" id="UP000309215">
    <property type="component" value="Unassembled WGS sequence"/>
</dbReference>
<keyword evidence="5 7" id="KW-0472">Membrane</keyword>
<dbReference type="OrthoDB" id="5592477at2"/>
<dbReference type="GO" id="GO:0016787">
    <property type="term" value="F:hydrolase activity"/>
    <property type="evidence" value="ECO:0007669"/>
    <property type="project" value="TreeGrafter"/>
</dbReference>
<evidence type="ECO:0000313" key="9">
    <source>
        <dbReference type="Proteomes" id="UP000309215"/>
    </source>
</evidence>
<evidence type="ECO:0000256" key="1">
    <source>
        <dbReference type="ARBA" id="ARBA00004141"/>
    </source>
</evidence>
<evidence type="ECO:0000256" key="3">
    <source>
        <dbReference type="ARBA" id="ARBA00022692"/>
    </source>
</evidence>
<keyword evidence="3 7" id="KW-0812">Transmembrane</keyword>
<reference evidence="8 9" key="1">
    <citation type="submission" date="2019-04" db="EMBL/GenBank/DDBJ databases">
        <authorList>
            <person name="Li Y."/>
            <person name="Wang J."/>
        </authorList>
    </citation>
    <scope>NUCLEOTIDE SEQUENCE [LARGE SCALE GENOMIC DNA]</scope>
    <source>
        <strain evidence="8 9">DSM 14668</strain>
    </source>
</reference>
<sequence>MDWASFRRREALFVAAFFASVVAACLLAALAPGSIVVRLVKLVPLALLCAARLRDRRGRLAGLVGLGLFVSLLADALIDSVFVAGLGAFLVAHLFYLAGMGLPKRATGAGLPMLPALVFGGFMWWVLVGSGRAPEALHAPITAYAIVISSMLGRAIGRAFVEPKDHASRVLCAGALFFVVSDALIGVNRWVYPVPLGRVWILATYYVGQYLIFRGSAPPQREAEDAARRAGPPRLPFRARVQ</sequence>
<evidence type="ECO:0000256" key="2">
    <source>
        <dbReference type="ARBA" id="ARBA00007375"/>
    </source>
</evidence>
<evidence type="ECO:0000313" key="8">
    <source>
        <dbReference type="EMBL" id="TKC98307.1"/>
    </source>
</evidence>
<feature type="transmembrane region" description="Helical" evidence="7">
    <location>
        <begin position="12"/>
        <end position="29"/>
    </location>
</feature>
<feature type="region of interest" description="Disordered" evidence="6">
    <location>
        <begin position="223"/>
        <end position="242"/>
    </location>
</feature>
<dbReference type="AlphaFoldDB" id="A0A4U1IVX3"/>
<dbReference type="Pfam" id="PF07947">
    <property type="entry name" value="YhhN"/>
    <property type="match status" value="1"/>
</dbReference>
<evidence type="ECO:0000256" key="4">
    <source>
        <dbReference type="ARBA" id="ARBA00022989"/>
    </source>
</evidence>
<proteinExistence type="inferred from homology"/>
<organism evidence="8 9">
    <name type="scientific">Polyangium fumosum</name>
    <dbReference type="NCBI Taxonomy" id="889272"/>
    <lineage>
        <taxon>Bacteria</taxon>
        <taxon>Pseudomonadati</taxon>
        <taxon>Myxococcota</taxon>
        <taxon>Polyangia</taxon>
        <taxon>Polyangiales</taxon>
        <taxon>Polyangiaceae</taxon>
        <taxon>Polyangium</taxon>
    </lineage>
</organism>
<gene>
    <name evidence="8" type="ORF">E8A74_41785</name>
</gene>
<feature type="transmembrane region" description="Helical" evidence="7">
    <location>
        <begin position="109"/>
        <end position="127"/>
    </location>
</feature>
<dbReference type="InterPro" id="IPR012506">
    <property type="entry name" value="TMEM86B-like"/>
</dbReference>
<keyword evidence="9" id="KW-1185">Reference proteome</keyword>
<protein>
    <submittedName>
        <fullName evidence="8">Lysoplasmalogenase</fullName>
    </submittedName>
</protein>
<dbReference type="PANTHER" id="PTHR31885">
    <property type="entry name" value="GH04784P"/>
    <property type="match status" value="1"/>
</dbReference>
<dbReference type="PANTHER" id="PTHR31885:SF6">
    <property type="entry name" value="GH04784P"/>
    <property type="match status" value="1"/>
</dbReference>
<name>A0A4U1IVX3_9BACT</name>
<feature type="transmembrane region" description="Helical" evidence="7">
    <location>
        <begin position="197"/>
        <end position="213"/>
    </location>
</feature>
<accession>A0A4U1IVX3</accession>
<feature type="transmembrane region" description="Helical" evidence="7">
    <location>
        <begin position="169"/>
        <end position="191"/>
    </location>
</feature>
<comment type="caution">
    <text evidence="8">The sequence shown here is derived from an EMBL/GenBank/DDBJ whole genome shotgun (WGS) entry which is preliminary data.</text>
</comment>
<dbReference type="GO" id="GO:0016020">
    <property type="term" value="C:membrane"/>
    <property type="evidence" value="ECO:0007669"/>
    <property type="project" value="UniProtKB-SubCell"/>
</dbReference>